<evidence type="ECO:0000256" key="3">
    <source>
        <dbReference type="ARBA" id="ARBA00022475"/>
    </source>
</evidence>
<dbReference type="Gene3D" id="1.20.1720.10">
    <property type="entry name" value="Multidrug resistance protein D"/>
    <property type="match status" value="1"/>
</dbReference>
<feature type="transmembrane region" description="Helical" evidence="7">
    <location>
        <begin position="107"/>
        <end position="128"/>
    </location>
</feature>
<dbReference type="OrthoDB" id="9812221at2"/>
<keyword evidence="6 7" id="KW-0472">Membrane</keyword>
<feature type="transmembrane region" description="Helical" evidence="7">
    <location>
        <begin position="325"/>
        <end position="346"/>
    </location>
</feature>
<feature type="transmembrane region" description="Helical" evidence="7">
    <location>
        <begin position="12"/>
        <end position="37"/>
    </location>
</feature>
<feature type="transmembrane region" description="Helical" evidence="7">
    <location>
        <begin position="358"/>
        <end position="377"/>
    </location>
</feature>
<dbReference type="Gene3D" id="1.20.1250.20">
    <property type="entry name" value="MFS general substrate transporter like domains"/>
    <property type="match status" value="1"/>
</dbReference>
<proteinExistence type="predicted"/>
<feature type="transmembrane region" description="Helical" evidence="7">
    <location>
        <begin position="254"/>
        <end position="272"/>
    </location>
</feature>
<dbReference type="AlphaFoldDB" id="A0A2N6PFX1"/>
<reference evidence="9 10" key="1">
    <citation type="submission" date="2017-09" db="EMBL/GenBank/DDBJ databases">
        <title>Bacterial strain isolated from the female urinary microbiota.</title>
        <authorList>
            <person name="Thomas-White K."/>
            <person name="Kumar N."/>
            <person name="Forster S."/>
            <person name="Putonti C."/>
            <person name="Lawley T."/>
            <person name="Wolfe A.J."/>
        </authorList>
    </citation>
    <scope>NUCLEOTIDE SEQUENCE [LARGE SCALE GENOMIC DNA]</scope>
    <source>
        <strain evidence="9 10">UMB0680</strain>
    </source>
</reference>
<feature type="domain" description="Major facilitator superfamily (MFS) profile" evidence="8">
    <location>
        <begin position="11"/>
        <end position="477"/>
    </location>
</feature>
<evidence type="ECO:0000259" key="8">
    <source>
        <dbReference type="PROSITE" id="PS50850"/>
    </source>
</evidence>
<feature type="transmembrane region" description="Helical" evidence="7">
    <location>
        <begin position="77"/>
        <end position="101"/>
    </location>
</feature>
<keyword evidence="4 7" id="KW-0812">Transmembrane</keyword>
<name>A0A2N6PFX1_9MICO</name>
<feature type="transmembrane region" description="Helical" evidence="7">
    <location>
        <begin position="454"/>
        <end position="472"/>
    </location>
</feature>
<feature type="transmembrane region" description="Helical" evidence="7">
    <location>
        <begin position="292"/>
        <end position="313"/>
    </location>
</feature>
<protein>
    <submittedName>
        <fullName evidence="9">MFS transporter</fullName>
    </submittedName>
</protein>
<feature type="transmembrane region" description="Helical" evidence="7">
    <location>
        <begin position="383"/>
        <end position="403"/>
    </location>
</feature>
<evidence type="ECO:0000256" key="7">
    <source>
        <dbReference type="SAM" id="Phobius"/>
    </source>
</evidence>
<keyword evidence="3" id="KW-1003">Cell membrane</keyword>
<dbReference type="Proteomes" id="UP000235703">
    <property type="component" value="Unassembled WGS sequence"/>
</dbReference>
<dbReference type="RefSeq" id="WP_102162656.1">
    <property type="nucleotide sequence ID" value="NZ_PNFZ01000006.1"/>
</dbReference>
<comment type="caution">
    <text evidence="9">The sequence shown here is derived from an EMBL/GenBank/DDBJ whole genome shotgun (WGS) entry which is preliminary data.</text>
</comment>
<accession>A0A2N6PFX1</accession>
<dbReference type="InterPro" id="IPR011701">
    <property type="entry name" value="MFS"/>
</dbReference>
<dbReference type="InterPro" id="IPR036259">
    <property type="entry name" value="MFS_trans_sf"/>
</dbReference>
<feature type="transmembrane region" description="Helical" evidence="7">
    <location>
        <begin position="43"/>
        <end position="65"/>
    </location>
</feature>
<evidence type="ECO:0000256" key="4">
    <source>
        <dbReference type="ARBA" id="ARBA00022692"/>
    </source>
</evidence>
<dbReference type="PANTHER" id="PTHR42718:SF46">
    <property type="entry name" value="BLR6921 PROTEIN"/>
    <property type="match status" value="1"/>
</dbReference>
<dbReference type="GO" id="GO:0022857">
    <property type="term" value="F:transmembrane transporter activity"/>
    <property type="evidence" value="ECO:0007669"/>
    <property type="project" value="InterPro"/>
</dbReference>
<keyword evidence="2" id="KW-0813">Transport</keyword>
<feature type="transmembrane region" description="Helical" evidence="7">
    <location>
        <begin position="224"/>
        <end position="248"/>
    </location>
</feature>
<comment type="subcellular location">
    <subcellularLocation>
        <location evidence="1">Cell membrane</location>
        <topology evidence="1">Multi-pass membrane protein</topology>
    </subcellularLocation>
</comment>
<evidence type="ECO:0000313" key="9">
    <source>
        <dbReference type="EMBL" id="PMB97573.1"/>
    </source>
</evidence>
<dbReference type="GO" id="GO:0005886">
    <property type="term" value="C:plasma membrane"/>
    <property type="evidence" value="ECO:0007669"/>
    <property type="project" value="UniProtKB-SubCell"/>
</dbReference>
<evidence type="ECO:0000256" key="6">
    <source>
        <dbReference type="ARBA" id="ARBA00023136"/>
    </source>
</evidence>
<dbReference type="SUPFAM" id="SSF103473">
    <property type="entry name" value="MFS general substrate transporter"/>
    <property type="match status" value="1"/>
</dbReference>
<feature type="transmembrane region" description="Helical" evidence="7">
    <location>
        <begin position="415"/>
        <end position="442"/>
    </location>
</feature>
<evidence type="ECO:0000256" key="2">
    <source>
        <dbReference type="ARBA" id="ARBA00022448"/>
    </source>
</evidence>
<keyword evidence="10" id="KW-1185">Reference proteome</keyword>
<dbReference type="InterPro" id="IPR020846">
    <property type="entry name" value="MFS_dom"/>
</dbReference>
<sequence length="479" mass="50364">MSSSLPNHRALMAGLTMGTWLNPMNSTMITVALIAIARDFGVGFAHVSWVVTVFYLVSCTAQPVLGRCADRFGPKKIFVAGMVVVLIATVWSMLATGIVSLSIARGLLAVGTACAYPSAVTLLGAWIPPGPESVRALGRIQVVNILGMALGPVAGGLLLAAFGWHAQFWLNVPPALLALILVARAAPADVLTAGQLDAGRPGTVSPAGQQAASASGADRKRANLALFIDVPGIIGFTVAMSALILVLLDSLPGLRLVLIAVAVITGAAFAWWELRAPHPVLDLRELKANTSLLLVLAQFATFNVIFYLWMFGFPQFYEIARGYPVAQVGMLMAVLAIVSALSVMPATRLITRLGLRPFVFGGCALLFSALALMWLVGTDGHPVFDVLILAVAGMPYGLIPLGLNQGMFASAQRGSAGVAAGLFQLTRYLGAVIAMVIMALIIGEQFEPARWQPLIAAMAVSGVIALGLVALWRPPSLRR</sequence>
<dbReference type="PROSITE" id="PS50850">
    <property type="entry name" value="MFS"/>
    <property type="match status" value="1"/>
</dbReference>
<dbReference type="EMBL" id="PNFZ01000006">
    <property type="protein sequence ID" value="PMB97573.1"/>
    <property type="molecule type" value="Genomic_DNA"/>
</dbReference>
<dbReference type="PANTHER" id="PTHR42718">
    <property type="entry name" value="MAJOR FACILITATOR SUPERFAMILY MULTIDRUG TRANSPORTER MFSC"/>
    <property type="match status" value="1"/>
</dbReference>
<gene>
    <name evidence="9" type="ORF">CJ198_11030</name>
</gene>
<organism evidence="9 10">
    <name type="scientific">Brevibacterium luteolum</name>
    <dbReference type="NCBI Taxonomy" id="199591"/>
    <lineage>
        <taxon>Bacteria</taxon>
        <taxon>Bacillati</taxon>
        <taxon>Actinomycetota</taxon>
        <taxon>Actinomycetes</taxon>
        <taxon>Micrococcales</taxon>
        <taxon>Brevibacteriaceae</taxon>
        <taxon>Brevibacterium</taxon>
    </lineage>
</organism>
<feature type="transmembrane region" description="Helical" evidence="7">
    <location>
        <begin position="140"/>
        <end position="162"/>
    </location>
</feature>
<evidence type="ECO:0000313" key="10">
    <source>
        <dbReference type="Proteomes" id="UP000235703"/>
    </source>
</evidence>
<dbReference type="Pfam" id="PF07690">
    <property type="entry name" value="MFS_1"/>
    <property type="match status" value="1"/>
</dbReference>
<evidence type="ECO:0000256" key="5">
    <source>
        <dbReference type="ARBA" id="ARBA00022989"/>
    </source>
</evidence>
<evidence type="ECO:0000256" key="1">
    <source>
        <dbReference type="ARBA" id="ARBA00004651"/>
    </source>
</evidence>
<keyword evidence="5 7" id="KW-1133">Transmembrane helix</keyword>